<keyword evidence="3" id="KW-1185">Reference proteome</keyword>
<evidence type="ECO:0000313" key="2">
    <source>
        <dbReference type="EMBL" id="MPC97114.1"/>
    </source>
</evidence>
<accession>A0A5B7JXP9</accession>
<protein>
    <submittedName>
        <fullName evidence="2">Uncharacterized protein</fullName>
    </submittedName>
</protein>
<gene>
    <name evidence="2" type="ORF">E2C01_092407</name>
</gene>
<organism evidence="2 3">
    <name type="scientific">Portunus trituberculatus</name>
    <name type="common">Swimming crab</name>
    <name type="synonym">Neptunus trituberculatus</name>
    <dbReference type="NCBI Taxonomy" id="210409"/>
    <lineage>
        <taxon>Eukaryota</taxon>
        <taxon>Metazoa</taxon>
        <taxon>Ecdysozoa</taxon>
        <taxon>Arthropoda</taxon>
        <taxon>Crustacea</taxon>
        <taxon>Multicrustacea</taxon>
        <taxon>Malacostraca</taxon>
        <taxon>Eumalacostraca</taxon>
        <taxon>Eucarida</taxon>
        <taxon>Decapoda</taxon>
        <taxon>Pleocyemata</taxon>
        <taxon>Brachyura</taxon>
        <taxon>Eubrachyura</taxon>
        <taxon>Portunoidea</taxon>
        <taxon>Portunidae</taxon>
        <taxon>Portuninae</taxon>
        <taxon>Portunus</taxon>
    </lineage>
</organism>
<proteinExistence type="predicted"/>
<dbReference type="EMBL" id="VSRR010108664">
    <property type="protein sequence ID" value="MPC97114.1"/>
    <property type="molecule type" value="Genomic_DNA"/>
</dbReference>
<dbReference type="Proteomes" id="UP000324222">
    <property type="component" value="Unassembled WGS sequence"/>
</dbReference>
<comment type="caution">
    <text evidence="2">The sequence shown here is derived from an EMBL/GenBank/DDBJ whole genome shotgun (WGS) entry which is preliminary data.</text>
</comment>
<reference evidence="2 3" key="1">
    <citation type="submission" date="2019-05" db="EMBL/GenBank/DDBJ databases">
        <title>Another draft genome of Portunus trituberculatus and its Hox gene families provides insights of decapod evolution.</title>
        <authorList>
            <person name="Jeong J.-H."/>
            <person name="Song I."/>
            <person name="Kim S."/>
            <person name="Choi T."/>
            <person name="Kim D."/>
            <person name="Ryu S."/>
            <person name="Kim W."/>
        </authorList>
    </citation>
    <scope>NUCLEOTIDE SEQUENCE [LARGE SCALE GENOMIC DNA]</scope>
    <source>
        <tissue evidence="2">Muscle</tissue>
    </source>
</reference>
<evidence type="ECO:0000256" key="1">
    <source>
        <dbReference type="SAM" id="MobiDB-lite"/>
    </source>
</evidence>
<feature type="compositionally biased region" description="Basic residues" evidence="1">
    <location>
        <begin position="9"/>
        <end position="21"/>
    </location>
</feature>
<evidence type="ECO:0000313" key="3">
    <source>
        <dbReference type="Proteomes" id="UP000324222"/>
    </source>
</evidence>
<feature type="region of interest" description="Disordered" evidence="1">
    <location>
        <begin position="1"/>
        <end position="25"/>
    </location>
</feature>
<sequence>MKTKEFGFGRKKKKKKGKKNQQRSGLACEVMNRTALCGVMVNRNTVKLHSLIPLSLLPSLPNLSVPPAAPTPWPGLAWLGLAWLANYTAAT</sequence>
<dbReference type="AlphaFoldDB" id="A0A5B7JXP9"/>
<name>A0A5B7JXP9_PORTR</name>